<dbReference type="RefSeq" id="WP_264732989.1">
    <property type="nucleotide sequence ID" value="NZ_JAPDNR010000001.1"/>
</dbReference>
<reference evidence="1 2" key="1">
    <citation type="submission" date="2022-10" db="EMBL/GenBank/DDBJ databases">
        <title>Chitinophaga nivalis PC15 sp. nov., isolated from Pyeongchang county, South Korea.</title>
        <authorList>
            <person name="Trinh H.N."/>
        </authorList>
    </citation>
    <scope>NUCLEOTIDE SEQUENCE [LARGE SCALE GENOMIC DNA]</scope>
    <source>
        <strain evidence="1 2">PC14</strain>
    </source>
</reference>
<proteinExistence type="predicted"/>
<evidence type="ECO:0008006" key="3">
    <source>
        <dbReference type="Google" id="ProtNLM"/>
    </source>
</evidence>
<organism evidence="1 2">
    <name type="scientific">Chitinophaga nivalis</name>
    <dbReference type="NCBI Taxonomy" id="2991709"/>
    <lineage>
        <taxon>Bacteria</taxon>
        <taxon>Pseudomonadati</taxon>
        <taxon>Bacteroidota</taxon>
        <taxon>Chitinophagia</taxon>
        <taxon>Chitinophagales</taxon>
        <taxon>Chitinophagaceae</taxon>
        <taxon>Chitinophaga</taxon>
    </lineage>
</organism>
<dbReference type="EMBL" id="JAPDNS010000002">
    <property type="protein sequence ID" value="MCW3486173.1"/>
    <property type="molecule type" value="Genomic_DNA"/>
</dbReference>
<protein>
    <recommendedName>
        <fullName evidence="3">DUF4325 domain-containing protein</fullName>
    </recommendedName>
</protein>
<keyword evidence="2" id="KW-1185">Reference proteome</keyword>
<gene>
    <name evidence="1" type="ORF">OL497_19885</name>
</gene>
<dbReference type="Proteomes" id="UP001207742">
    <property type="component" value="Unassembled WGS sequence"/>
</dbReference>
<accession>A0ABT3IQG0</accession>
<evidence type="ECO:0000313" key="2">
    <source>
        <dbReference type="Proteomes" id="UP001207742"/>
    </source>
</evidence>
<name>A0ABT3IQG0_9BACT</name>
<comment type="caution">
    <text evidence="1">The sequence shown here is derived from an EMBL/GenBank/DDBJ whole genome shotgun (WGS) entry which is preliminary data.</text>
</comment>
<evidence type="ECO:0000313" key="1">
    <source>
        <dbReference type="EMBL" id="MCW3486173.1"/>
    </source>
</evidence>
<sequence>MLLNFPGQVIGAFYIPAFTLSAGEIVMVKLPSGPFFRSTIRSFVDTYQSPGYEHIHSSVPFRHVTYRTKRKFPHYFPLTVGGYCQQHGKPEHTLLQEMYTRTHLQPRTRLSTLTSNDEKLLSLFTTLMETNKLFFDLDGVNAMQGAEIFHTMRHHVGQTGAAVFFDFCDEFLQQCTRSVLAGYTGKLPVEEAAQLSAAAFIPAVE</sequence>